<dbReference type="InterPro" id="IPR001461">
    <property type="entry name" value="Aspartic_peptidase_A1"/>
</dbReference>
<keyword evidence="2" id="KW-0732">Signal</keyword>
<feature type="domain" description="Peptidase A1" evidence="3">
    <location>
        <begin position="41"/>
        <end position="349"/>
    </location>
</feature>
<evidence type="ECO:0000256" key="1">
    <source>
        <dbReference type="ARBA" id="ARBA00007447"/>
    </source>
</evidence>
<organism evidence="4 5">
    <name type="scientific">Trichoderma gamsii</name>
    <dbReference type="NCBI Taxonomy" id="398673"/>
    <lineage>
        <taxon>Eukaryota</taxon>
        <taxon>Fungi</taxon>
        <taxon>Dikarya</taxon>
        <taxon>Ascomycota</taxon>
        <taxon>Pezizomycotina</taxon>
        <taxon>Sordariomycetes</taxon>
        <taxon>Hypocreomycetidae</taxon>
        <taxon>Hypocreales</taxon>
        <taxon>Hypocreaceae</taxon>
        <taxon>Trichoderma</taxon>
    </lineage>
</organism>
<dbReference type="InterPro" id="IPR021109">
    <property type="entry name" value="Peptidase_aspartic_dom_sf"/>
</dbReference>
<evidence type="ECO:0000259" key="3">
    <source>
        <dbReference type="PROSITE" id="PS51767"/>
    </source>
</evidence>
<feature type="chain" id="PRO_5015143113" description="Peptidase A1 domain-containing protein" evidence="2">
    <location>
        <begin position="17"/>
        <end position="352"/>
    </location>
</feature>
<dbReference type="GO" id="GO:0006508">
    <property type="term" value="P:proteolysis"/>
    <property type="evidence" value="ECO:0007669"/>
    <property type="project" value="InterPro"/>
</dbReference>
<dbReference type="PANTHER" id="PTHR47966:SF57">
    <property type="entry name" value="PEPTIDASE A1 DOMAIN-CONTAINING PROTEIN"/>
    <property type="match status" value="1"/>
</dbReference>
<proteinExistence type="inferred from homology"/>
<evidence type="ECO:0000313" key="4">
    <source>
        <dbReference type="EMBL" id="PON30794.1"/>
    </source>
</evidence>
<dbReference type="PANTHER" id="PTHR47966">
    <property type="entry name" value="BETA-SITE APP-CLEAVING ENZYME, ISOFORM A-RELATED"/>
    <property type="match status" value="1"/>
</dbReference>
<dbReference type="Proteomes" id="UP000054821">
    <property type="component" value="Unassembled WGS sequence"/>
</dbReference>
<dbReference type="PROSITE" id="PS51257">
    <property type="entry name" value="PROKAR_LIPOPROTEIN"/>
    <property type="match status" value="1"/>
</dbReference>
<evidence type="ECO:0000256" key="2">
    <source>
        <dbReference type="SAM" id="SignalP"/>
    </source>
</evidence>
<comment type="caution">
    <text evidence="4">The sequence shown here is derived from an EMBL/GenBank/DDBJ whole genome shotgun (WGS) entry which is preliminary data.</text>
</comment>
<dbReference type="GO" id="GO:0004190">
    <property type="term" value="F:aspartic-type endopeptidase activity"/>
    <property type="evidence" value="ECO:0007669"/>
    <property type="project" value="InterPro"/>
</dbReference>
<reference evidence="4 5" key="1">
    <citation type="journal article" date="2016" name="Genome Announc.">
        <title>Draft Whole-Genome Sequence of Trichoderma gamsii T6085, a Promising Biocontrol Agent of Fusarium Head Blight on Wheat.</title>
        <authorList>
            <person name="Baroncelli R."/>
            <person name="Zapparata A."/>
            <person name="Piaggeschi G."/>
            <person name="Sarrocco S."/>
            <person name="Vannacci G."/>
        </authorList>
    </citation>
    <scope>NUCLEOTIDE SEQUENCE [LARGE SCALE GENOMIC DNA]</scope>
    <source>
        <strain evidence="4 5">T6085</strain>
    </source>
</reference>
<dbReference type="CDD" id="cd05471">
    <property type="entry name" value="pepsin_like"/>
    <property type="match status" value="1"/>
</dbReference>
<dbReference type="InterPro" id="IPR034164">
    <property type="entry name" value="Pepsin-like_dom"/>
</dbReference>
<dbReference type="InterPro" id="IPR033121">
    <property type="entry name" value="PEPTIDASE_A1"/>
</dbReference>
<keyword evidence="5" id="KW-1185">Reference proteome</keyword>
<dbReference type="AlphaFoldDB" id="A0A2P5A2P6"/>
<name>A0A2P5A2P6_9HYPO</name>
<dbReference type="Pfam" id="PF00026">
    <property type="entry name" value="Asp"/>
    <property type="match status" value="1"/>
</dbReference>
<dbReference type="EMBL" id="JPDN02000001">
    <property type="protein sequence ID" value="PON30794.1"/>
    <property type="molecule type" value="Genomic_DNA"/>
</dbReference>
<dbReference type="GeneID" id="29989248"/>
<dbReference type="PROSITE" id="PS51767">
    <property type="entry name" value="PEPTIDASE_A1"/>
    <property type="match status" value="1"/>
</dbReference>
<dbReference type="STRING" id="398673.A0A2P5A2P6"/>
<evidence type="ECO:0000313" key="5">
    <source>
        <dbReference type="Proteomes" id="UP000054821"/>
    </source>
</evidence>
<dbReference type="PRINTS" id="PR00792">
    <property type="entry name" value="PEPSIN"/>
</dbReference>
<protein>
    <recommendedName>
        <fullName evidence="3">Peptidase A1 domain-containing protein</fullName>
    </recommendedName>
</protein>
<dbReference type="RefSeq" id="XP_018657642.2">
    <property type="nucleotide sequence ID" value="XM_018809165.2"/>
</dbReference>
<dbReference type="Gene3D" id="2.40.70.10">
    <property type="entry name" value="Acid Proteases"/>
    <property type="match status" value="2"/>
</dbReference>
<comment type="similarity">
    <text evidence="1">Belongs to the peptidase A1 family.</text>
</comment>
<gene>
    <name evidence="4" type="ORF">TGAM01_v200214</name>
</gene>
<feature type="signal peptide" evidence="2">
    <location>
        <begin position="1"/>
        <end position="16"/>
    </location>
</feature>
<sequence>MRVLFLFSFALGLGCAATRTQDERSSKPLHTIPVVFAEGFWFGNFTAGDANDLSLLIDTGSSDVYVNPDLYKPSSESQTLNQTVSMSFITTKPDGCGEMILKSNVVTDKLAVSSLTATNQSIGTVVKVPQPNPDTITQFPGQGIVGLLGTSADDSSVGGTPFFQHLCDEGQVDECRFGLGLETSGTGSLTLGGVDRTLFSGAMATAPISGQQWIIEGGLPSDMLDVGVQQSMFLDSGTSNIIGNHTMVKALFDKLGFQSFTRDAIGCDGTLFGYYPCDSPPHIGFQIGNSTQTFFIEPEAFKMEDNGNNNCTATITGGNIGAGGWLVGQSWFQGKYIDFDVTGNQIGVANLH</sequence>
<accession>A0A2P5A2P6</accession>
<dbReference type="SUPFAM" id="SSF50630">
    <property type="entry name" value="Acid proteases"/>
    <property type="match status" value="1"/>
</dbReference>